<dbReference type="AlphaFoldDB" id="A0A7U2N346"/>
<dbReference type="Proteomes" id="UP000596276">
    <property type="component" value="Chromosome 6"/>
</dbReference>
<organism evidence="1 2">
    <name type="scientific">Aspergillus flavus (strain ATCC 200026 / FGSC A1120 / IAM 13836 / NRRL 3357 / JCM 12722 / SRRC 167)</name>
    <dbReference type="NCBI Taxonomy" id="332952"/>
    <lineage>
        <taxon>Eukaryota</taxon>
        <taxon>Fungi</taxon>
        <taxon>Dikarya</taxon>
        <taxon>Ascomycota</taxon>
        <taxon>Pezizomycotina</taxon>
        <taxon>Eurotiomycetes</taxon>
        <taxon>Eurotiomycetidae</taxon>
        <taxon>Eurotiales</taxon>
        <taxon>Aspergillaceae</taxon>
        <taxon>Aspergillus</taxon>
        <taxon>Aspergillus subgen. Circumdati</taxon>
    </lineage>
</organism>
<name>A0A7U2N346_ASPFN</name>
<sequence length="54" mass="5800">MYVGVQMECEILAEPGVEVGILWASLVDINETPLWGAGNERGPCLCLIHVTSNA</sequence>
<evidence type="ECO:0000313" key="2">
    <source>
        <dbReference type="Proteomes" id="UP000596276"/>
    </source>
</evidence>
<proteinExistence type="predicted"/>
<evidence type="ECO:0000313" key="1">
    <source>
        <dbReference type="EMBL" id="QRD94654.1"/>
    </source>
</evidence>
<accession>A0A7U2N346</accession>
<dbReference type="VEuPathDB" id="FungiDB:F9C07_11635"/>
<keyword evidence="2" id="KW-1185">Reference proteome</keyword>
<gene>
    <name evidence="1" type="ORF">F9C07_11635</name>
</gene>
<protein>
    <submittedName>
        <fullName evidence="1">Uncharacterized protein</fullName>
    </submittedName>
</protein>
<reference evidence="2" key="1">
    <citation type="journal article" date="2021" name="G3 (Bethesda)">
        <title>Chromosome assembled and annotated genome sequence of Aspergillus flavus NRRL 3357.</title>
        <authorList>
            <person name="Skerker J.M."/>
            <person name="Pianalto K.M."/>
            <person name="Mondo S.J."/>
            <person name="Yang K."/>
            <person name="Arkin A.P."/>
            <person name="Keller N.P."/>
            <person name="Grigoriev I.V."/>
            <person name="Louise Glass N.L."/>
        </authorList>
    </citation>
    <scope>NUCLEOTIDE SEQUENCE [LARGE SCALE GENOMIC DNA]</scope>
    <source>
        <strain evidence="2">ATCC 200026 / FGSC A1120 / IAM 13836 / NRRL 3357 / JCM 12722 / SRRC 167</strain>
    </source>
</reference>
<dbReference type="EMBL" id="CP044623">
    <property type="protein sequence ID" value="QRD94654.1"/>
    <property type="molecule type" value="Genomic_DNA"/>
</dbReference>